<feature type="transmembrane region" description="Helical" evidence="6">
    <location>
        <begin position="121"/>
        <end position="143"/>
    </location>
</feature>
<keyword evidence="4 5" id="KW-0472">Membrane</keyword>
<feature type="transmembrane region" description="Helical" evidence="6">
    <location>
        <begin position="177"/>
        <end position="196"/>
    </location>
</feature>
<dbReference type="Pfam" id="PF03798">
    <property type="entry name" value="TRAM_LAG1_CLN8"/>
    <property type="match status" value="1"/>
</dbReference>
<gene>
    <name evidence="8" type="ORF">ACJMK2_042055</name>
</gene>
<evidence type="ECO:0000256" key="6">
    <source>
        <dbReference type="SAM" id="Phobius"/>
    </source>
</evidence>
<reference evidence="8 9" key="1">
    <citation type="submission" date="2024-11" db="EMBL/GenBank/DDBJ databases">
        <title>Chromosome-level genome assembly of the freshwater bivalve Anodonta woodiana.</title>
        <authorList>
            <person name="Chen X."/>
        </authorList>
    </citation>
    <scope>NUCLEOTIDE SEQUENCE [LARGE SCALE GENOMIC DNA]</scope>
    <source>
        <strain evidence="8">MN2024</strain>
        <tissue evidence="8">Gills</tissue>
    </source>
</reference>
<dbReference type="InterPro" id="IPR050846">
    <property type="entry name" value="TLCD"/>
</dbReference>
<dbReference type="InterPro" id="IPR006634">
    <property type="entry name" value="TLC-dom"/>
</dbReference>
<evidence type="ECO:0000256" key="5">
    <source>
        <dbReference type="PROSITE-ProRule" id="PRU00205"/>
    </source>
</evidence>
<keyword evidence="3 6" id="KW-1133">Transmembrane helix</keyword>
<comment type="caution">
    <text evidence="8">The sequence shown here is derived from an EMBL/GenBank/DDBJ whole genome shotgun (WGS) entry which is preliminary data.</text>
</comment>
<comment type="subcellular location">
    <subcellularLocation>
        <location evidence="1">Membrane</location>
        <topology evidence="1">Multi-pass membrane protein</topology>
    </subcellularLocation>
</comment>
<dbReference type="PROSITE" id="PS50922">
    <property type="entry name" value="TLC"/>
    <property type="match status" value="1"/>
</dbReference>
<evidence type="ECO:0000313" key="8">
    <source>
        <dbReference type="EMBL" id="KAL3869364.1"/>
    </source>
</evidence>
<proteinExistence type="predicted"/>
<dbReference type="EMBL" id="JBJQND010000008">
    <property type="protein sequence ID" value="KAL3869364.1"/>
    <property type="molecule type" value="Genomic_DNA"/>
</dbReference>
<organism evidence="8 9">
    <name type="scientific">Sinanodonta woodiana</name>
    <name type="common">Chinese pond mussel</name>
    <name type="synonym">Anodonta woodiana</name>
    <dbReference type="NCBI Taxonomy" id="1069815"/>
    <lineage>
        <taxon>Eukaryota</taxon>
        <taxon>Metazoa</taxon>
        <taxon>Spiralia</taxon>
        <taxon>Lophotrochozoa</taxon>
        <taxon>Mollusca</taxon>
        <taxon>Bivalvia</taxon>
        <taxon>Autobranchia</taxon>
        <taxon>Heteroconchia</taxon>
        <taxon>Palaeoheterodonta</taxon>
        <taxon>Unionida</taxon>
        <taxon>Unionoidea</taxon>
        <taxon>Unionidae</taxon>
        <taxon>Unioninae</taxon>
        <taxon>Sinanodonta</taxon>
    </lineage>
</organism>
<dbReference type="EMBL" id="JBJQND010000008">
    <property type="protein sequence ID" value="KAL3869366.1"/>
    <property type="molecule type" value="Genomic_DNA"/>
</dbReference>
<evidence type="ECO:0000313" key="9">
    <source>
        <dbReference type="Proteomes" id="UP001634394"/>
    </source>
</evidence>
<dbReference type="PANTHER" id="PTHR13439">
    <property type="entry name" value="CT120 PROTEIN"/>
    <property type="match status" value="1"/>
</dbReference>
<feature type="domain" description="TLC" evidence="7">
    <location>
        <begin position="49"/>
        <end position="250"/>
    </location>
</feature>
<dbReference type="Proteomes" id="UP001634394">
    <property type="component" value="Unassembled WGS sequence"/>
</dbReference>
<evidence type="ECO:0000256" key="4">
    <source>
        <dbReference type="ARBA" id="ARBA00023136"/>
    </source>
</evidence>
<evidence type="ECO:0000256" key="1">
    <source>
        <dbReference type="ARBA" id="ARBA00004141"/>
    </source>
</evidence>
<name>A0ABD3W654_SINWO</name>
<keyword evidence="2 5" id="KW-0812">Transmembrane</keyword>
<dbReference type="SMART" id="SM00724">
    <property type="entry name" value="TLC"/>
    <property type="match status" value="1"/>
</dbReference>
<dbReference type="AlphaFoldDB" id="A0ABD3W654"/>
<feature type="transmembrane region" description="Helical" evidence="6">
    <location>
        <begin position="12"/>
        <end position="31"/>
    </location>
</feature>
<keyword evidence="9" id="KW-1185">Reference proteome</keyword>
<protein>
    <recommendedName>
        <fullName evidence="7">TLC domain-containing protein</fullName>
    </recommendedName>
</protein>
<accession>A0ABD3W654</accession>
<dbReference type="PANTHER" id="PTHR13439:SF0">
    <property type="entry name" value="TOPOISOMERASE I DAMAGE AFFECTED PROTEIN 4"/>
    <property type="match status" value="1"/>
</dbReference>
<feature type="transmembrane region" description="Helical" evidence="6">
    <location>
        <begin position="216"/>
        <end position="239"/>
    </location>
</feature>
<dbReference type="EMBL" id="JBJQND010000008">
    <property type="protein sequence ID" value="KAL3869365.1"/>
    <property type="molecule type" value="Genomic_DNA"/>
</dbReference>
<dbReference type="GO" id="GO:0016020">
    <property type="term" value="C:membrane"/>
    <property type="evidence" value="ECO:0007669"/>
    <property type="project" value="UniProtKB-SubCell"/>
</dbReference>
<evidence type="ECO:0000259" key="7">
    <source>
        <dbReference type="PROSITE" id="PS50922"/>
    </source>
</evidence>
<dbReference type="EMBL" id="JBJQND010000008">
    <property type="protein sequence ID" value="KAL3869363.1"/>
    <property type="molecule type" value="Genomic_DNA"/>
</dbReference>
<evidence type="ECO:0000256" key="2">
    <source>
        <dbReference type="ARBA" id="ARBA00022692"/>
    </source>
</evidence>
<evidence type="ECO:0000256" key="3">
    <source>
        <dbReference type="ARBA" id="ARBA00022989"/>
    </source>
</evidence>
<sequence length="265" mass="31019">MGRIENIQFDATYYPVAVLSFTFFLYLFKYVSPSLSARLCPRFTQLSDSKQIDWHSRVNSSLHATVVSAFCVYTMLYEKELNEEPIWWDSPMVRTSCAVVVGYMTSDAVLMAIHYKHIGEIFYFFHHGASIYAYYYVMTYGVLPYFANYRLMAEISTPIVNQRWFFDALGYSKTHPVYISSGVLMTVTFFAVRIFTMPTYWHKVYSVYGTEDFLRLGHIQLVLVLTCFVLDLLNLVWFYKMCRGVHKVVVAKFDKNRNITNLKLD</sequence>